<feature type="region of interest" description="Disordered" evidence="3">
    <location>
        <begin position="1"/>
        <end position="111"/>
    </location>
</feature>
<keyword evidence="4" id="KW-0472">Membrane</keyword>
<sequence length="490" mass="53832">MYRPSNTNWADCASAPPKWSPPPMRISFTAAFAPAEANGHAEAPKPQSTAHPSIPSHLAKPPHTGNATSRALPPSTAKADKNWPRPAPANPARPRKPKPGNEIAHSQFRPPVLAKNRLRQWSSPAMEAFKADLEARFLAERAAKMMDAIFDGFAPNTHETYASGLLRFHQYCDKLDIPEANRIPASTQLLLAFITEHIAEVGGGTVKSWMSGVKAMHDVCNAQWNGDERVIELARRTANKEGAIFSKPPRPPASIMHIVALCDNLDPRDPADAAVKATALTAFWGCRRLGELTIPSANSFDAKYHVQRSVQLHSTDLAFTFDIPWTKTTKQKGGTVVITKRDDKLCPVAALGQHYSANMLPLPNTPLFAFRGKDGAWCAMTKPYFLARCAAIWEKEGMMDLAGHSFRIGGSSELLMAGVAPEVVAAIGGWTSLAFLLYWRKLGHIIPKVVHAAYHKKSFQELAEMIEEFRRKNNITDTQLDQAAARTQLS</sequence>
<dbReference type="AlphaFoldDB" id="A0A8H6VVQ9"/>
<dbReference type="Gene3D" id="1.10.443.10">
    <property type="entry name" value="Intergrase catalytic core"/>
    <property type="match status" value="1"/>
</dbReference>
<reference evidence="5" key="1">
    <citation type="submission" date="2020-05" db="EMBL/GenBank/DDBJ databases">
        <title>Mycena genomes resolve the evolution of fungal bioluminescence.</title>
        <authorList>
            <person name="Tsai I.J."/>
        </authorList>
    </citation>
    <scope>NUCLEOTIDE SEQUENCE</scope>
    <source>
        <strain evidence="5">110903Hualien_Pintung</strain>
    </source>
</reference>
<feature type="transmembrane region" description="Helical" evidence="4">
    <location>
        <begin position="414"/>
        <end position="439"/>
    </location>
</feature>
<keyword evidence="4" id="KW-0812">Transmembrane</keyword>
<dbReference type="OrthoDB" id="3266428at2759"/>
<dbReference type="SUPFAM" id="SSF47823">
    <property type="entry name" value="lambda integrase-like, N-terminal domain"/>
    <property type="match status" value="1"/>
</dbReference>
<protein>
    <recommendedName>
        <fullName evidence="7">DNA breaking-rejoining enzyme</fullName>
    </recommendedName>
</protein>
<gene>
    <name evidence="5" type="ORF">HMN09_01117900</name>
</gene>
<evidence type="ECO:0000256" key="1">
    <source>
        <dbReference type="ARBA" id="ARBA00023125"/>
    </source>
</evidence>
<dbReference type="GO" id="GO:0006310">
    <property type="term" value="P:DNA recombination"/>
    <property type="evidence" value="ECO:0007669"/>
    <property type="project" value="UniProtKB-KW"/>
</dbReference>
<dbReference type="Gene3D" id="1.10.150.130">
    <property type="match status" value="1"/>
</dbReference>
<dbReference type="Proteomes" id="UP000613580">
    <property type="component" value="Unassembled WGS sequence"/>
</dbReference>
<proteinExistence type="predicted"/>
<dbReference type="PANTHER" id="PTHR34605">
    <property type="entry name" value="PHAGE_INTEGRASE DOMAIN-CONTAINING PROTEIN"/>
    <property type="match status" value="1"/>
</dbReference>
<keyword evidence="4" id="KW-1133">Transmembrane helix</keyword>
<dbReference type="EMBL" id="JACAZE010000018">
    <property type="protein sequence ID" value="KAF7295754.1"/>
    <property type="molecule type" value="Genomic_DNA"/>
</dbReference>
<evidence type="ECO:0000313" key="6">
    <source>
        <dbReference type="Proteomes" id="UP000613580"/>
    </source>
</evidence>
<evidence type="ECO:0000313" key="5">
    <source>
        <dbReference type="EMBL" id="KAF7295754.1"/>
    </source>
</evidence>
<evidence type="ECO:0008006" key="7">
    <source>
        <dbReference type="Google" id="ProtNLM"/>
    </source>
</evidence>
<comment type="caution">
    <text evidence="5">The sequence shown here is derived from an EMBL/GenBank/DDBJ whole genome shotgun (WGS) entry which is preliminary data.</text>
</comment>
<evidence type="ECO:0000256" key="3">
    <source>
        <dbReference type="SAM" id="MobiDB-lite"/>
    </source>
</evidence>
<keyword evidence="2" id="KW-0233">DNA recombination</keyword>
<dbReference type="SUPFAM" id="SSF56349">
    <property type="entry name" value="DNA breaking-rejoining enzymes"/>
    <property type="match status" value="1"/>
</dbReference>
<dbReference type="GO" id="GO:0015074">
    <property type="term" value="P:DNA integration"/>
    <property type="evidence" value="ECO:0007669"/>
    <property type="project" value="InterPro"/>
</dbReference>
<keyword evidence="1" id="KW-0238">DNA-binding</keyword>
<name>A0A8H6VVQ9_MYCCL</name>
<dbReference type="PANTHER" id="PTHR34605:SF3">
    <property type="entry name" value="P CELL-TYPE AGGLUTINATION PROTEIN MAP4-LIKE-RELATED"/>
    <property type="match status" value="1"/>
</dbReference>
<keyword evidence="6" id="KW-1185">Reference proteome</keyword>
<organism evidence="5 6">
    <name type="scientific">Mycena chlorophos</name>
    <name type="common">Agaric fungus</name>
    <name type="synonym">Agaricus chlorophos</name>
    <dbReference type="NCBI Taxonomy" id="658473"/>
    <lineage>
        <taxon>Eukaryota</taxon>
        <taxon>Fungi</taxon>
        <taxon>Dikarya</taxon>
        <taxon>Basidiomycota</taxon>
        <taxon>Agaricomycotina</taxon>
        <taxon>Agaricomycetes</taxon>
        <taxon>Agaricomycetidae</taxon>
        <taxon>Agaricales</taxon>
        <taxon>Marasmiineae</taxon>
        <taxon>Mycenaceae</taxon>
        <taxon>Mycena</taxon>
    </lineage>
</organism>
<dbReference type="InterPro" id="IPR010998">
    <property type="entry name" value="Integrase_recombinase_N"/>
</dbReference>
<dbReference type="GO" id="GO:0003677">
    <property type="term" value="F:DNA binding"/>
    <property type="evidence" value="ECO:0007669"/>
    <property type="project" value="UniProtKB-KW"/>
</dbReference>
<dbReference type="InterPro" id="IPR011010">
    <property type="entry name" value="DNA_brk_join_enz"/>
</dbReference>
<accession>A0A8H6VVQ9</accession>
<evidence type="ECO:0000256" key="4">
    <source>
        <dbReference type="SAM" id="Phobius"/>
    </source>
</evidence>
<dbReference type="InterPro" id="IPR052925">
    <property type="entry name" value="Phage_Integrase-like_Recomb"/>
</dbReference>
<evidence type="ECO:0000256" key="2">
    <source>
        <dbReference type="ARBA" id="ARBA00023172"/>
    </source>
</evidence>
<dbReference type="InterPro" id="IPR013762">
    <property type="entry name" value="Integrase-like_cat_sf"/>
</dbReference>